<protein>
    <submittedName>
        <fullName evidence="1">Uncharacterized protein</fullName>
    </submittedName>
</protein>
<dbReference type="EMBL" id="JARIHO010000013">
    <property type="protein sequence ID" value="KAJ7351231.1"/>
    <property type="molecule type" value="Genomic_DNA"/>
</dbReference>
<evidence type="ECO:0000313" key="2">
    <source>
        <dbReference type="Proteomes" id="UP001218218"/>
    </source>
</evidence>
<reference evidence="1" key="1">
    <citation type="submission" date="2023-03" db="EMBL/GenBank/DDBJ databases">
        <title>Massive genome expansion in bonnet fungi (Mycena s.s.) driven by repeated elements and novel gene families across ecological guilds.</title>
        <authorList>
            <consortium name="Lawrence Berkeley National Laboratory"/>
            <person name="Harder C.B."/>
            <person name="Miyauchi S."/>
            <person name="Viragh M."/>
            <person name="Kuo A."/>
            <person name="Thoen E."/>
            <person name="Andreopoulos B."/>
            <person name="Lu D."/>
            <person name="Skrede I."/>
            <person name="Drula E."/>
            <person name="Henrissat B."/>
            <person name="Morin E."/>
            <person name="Kohler A."/>
            <person name="Barry K."/>
            <person name="LaButti K."/>
            <person name="Morin E."/>
            <person name="Salamov A."/>
            <person name="Lipzen A."/>
            <person name="Mereny Z."/>
            <person name="Hegedus B."/>
            <person name="Baldrian P."/>
            <person name="Stursova M."/>
            <person name="Weitz H."/>
            <person name="Taylor A."/>
            <person name="Grigoriev I.V."/>
            <person name="Nagy L.G."/>
            <person name="Martin F."/>
            <person name="Kauserud H."/>
        </authorList>
    </citation>
    <scope>NUCLEOTIDE SEQUENCE</scope>
    <source>
        <strain evidence="1">CBHHK002</strain>
    </source>
</reference>
<dbReference type="GO" id="GO:0004169">
    <property type="term" value="F:dolichyl-phosphate-mannose-protein mannosyltransferase activity"/>
    <property type="evidence" value="ECO:0007669"/>
    <property type="project" value="TreeGrafter"/>
</dbReference>
<feature type="non-terminal residue" evidence="1">
    <location>
        <position position="1"/>
    </location>
</feature>
<gene>
    <name evidence="1" type="ORF">DFH08DRAFT_694606</name>
</gene>
<evidence type="ECO:0000313" key="1">
    <source>
        <dbReference type="EMBL" id="KAJ7351231.1"/>
    </source>
</evidence>
<keyword evidence="2" id="KW-1185">Reference proteome</keyword>
<name>A0AAD7EVX5_9AGAR</name>
<dbReference type="GO" id="GO:0005783">
    <property type="term" value="C:endoplasmic reticulum"/>
    <property type="evidence" value="ECO:0007669"/>
    <property type="project" value="TreeGrafter"/>
</dbReference>
<proteinExistence type="predicted"/>
<dbReference type="Proteomes" id="UP001218218">
    <property type="component" value="Unassembled WGS sequence"/>
</dbReference>
<dbReference type="PANTHER" id="PTHR10050:SF46">
    <property type="entry name" value="PROTEIN O-MANNOSYL-TRANSFERASE 2"/>
    <property type="match status" value="1"/>
</dbReference>
<dbReference type="AlphaFoldDB" id="A0AAD7EVX5"/>
<accession>A0AAD7EVX5</accession>
<dbReference type="InterPro" id="IPR027005">
    <property type="entry name" value="PMT-like"/>
</dbReference>
<organism evidence="1 2">
    <name type="scientific">Mycena albidolilacea</name>
    <dbReference type="NCBI Taxonomy" id="1033008"/>
    <lineage>
        <taxon>Eukaryota</taxon>
        <taxon>Fungi</taxon>
        <taxon>Dikarya</taxon>
        <taxon>Basidiomycota</taxon>
        <taxon>Agaricomycotina</taxon>
        <taxon>Agaricomycetes</taxon>
        <taxon>Agaricomycetidae</taxon>
        <taxon>Agaricales</taxon>
        <taxon>Marasmiineae</taxon>
        <taxon>Mycenaceae</taxon>
        <taxon>Mycena</taxon>
    </lineage>
</organism>
<sequence length="66" mass="7321">VARVVCLIIVPFLVFVASFKVHFMVLNHNGPGDAQMSSFFQAHLIGNDISRNPLGTLKHFLAFHLS</sequence>
<comment type="caution">
    <text evidence="1">The sequence shown here is derived from an EMBL/GenBank/DDBJ whole genome shotgun (WGS) entry which is preliminary data.</text>
</comment>
<dbReference type="PANTHER" id="PTHR10050">
    <property type="entry name" value="DOLICHYL-PHOSPHATE-MANNOSE--PROTEIN MANNOSYLTRANSFERASE"/>
    <property type="match status" value="1"/>
</dbReference>